<evidence type="ECO:0000256" key="2">
    <source>
        <dbReference type="ARBA" id="ARBA00005179"/>
    </source>
</evidence>
<dbReference type="GO" id="GO:0008374">
    <property type="term" value="F:O-acyltransferase activity"/>
    <property type="evidence" value="ECO:0007669"/>
    <property type="project" value="InterPro"/>
</dbReference>
<dbReference type="PANTHER" id="PTHR31595">
    <property type="entry name" value="LONG-CHAIN-ALCOHOL O-FATTY-ACYLTRANSFERASE 3-RELATED"/>
    <property type="match status" value="1"/>
</dbReference>
<feature type="transmembrane region" description="Helical" evidence="8">
    <location>
        <begin position="325"/>
        <end position="341"/>
    </location>
</feature>
<accession>A0A8H6I7L2</accession>
<evidence type="ECO:0000256" key="3">
    <source>
        <dbReference type="ARBA" id="ARBA00007282"/>
    </source>
</evidence>
<name>A0A8H6I7L2_9AGAR</name>
<proteinExistence type="inferred from homology"/>
<evidence type="ECO:0000256" key="1">
    <source>
        <dbReference type="ARBA" id="ARBA00004141"/>
    </source>
</evidence>
<evidence type="ECO:0000256" key="5">
    <source>
        <dbReference type="ARBA" id="ARBA00022692"/>
    </source>
</evidence>
<organism evidence="10 11">
    <name type="scientific">Ephemerocybe angulata</name>
    <dbReference type="NCBI Taxonomy" id="980116"/>
    <lineage>
        <taxon>Eukaryota</taxon>
        <taxon>Fungi</taxon>
        <taxon>Dikarya</taxon>
        <taxon>Basidiomycota</taxon>
        <taxon>Agaricomycotina</taxon>
        <taxon>Agaricomycetes</taxon>
        <taxon>Agaricomycetidae</taxon>
        <taxon>Agaricales</taxon>
        <taxon>Agaricineae</taxon>
        <taxon>Psathyrellaceae</taxon>
        <taxon>Ephemerocybe</taxon>
    </lineage>
</organism>
<keyword evidence="6 8" id="KW-1133">Transmembrane helix</keyword>
<keyword evidence="4 10" id="KW-0808">Transferase</keyword>
<evidence type="ECO:0000256" key="8">
    <source>
        <dbReference type="SAM" id="Phobius"/>
    </source>
</evidence>
<comment type="caution">
    <text evidence="10">The sequence shown here is derived from an EMBL/GenBank/DDBJ whole genome shotgun (WGS) entry which is preliminary data.</text>
</comment>
<feature type="transmembrane region" description="Helical" evidence="8">
    <location>
        <begin position="298"/>
        <end position="319"/>
    </location>
</feature>
<feature type="domain" description="Wax synthase" evidence="9">
    <location>
        <begin position="254"/>
        <end position="332"/>
    </location>
</feature>
<comment type="pathway">
    <text evidence="2">Secondary metabolite biosynthesis.</text>
</comment>
<evidence type="ECO:0000256" key="4">
    <source>
        <dbReference type="ARBA" id="ARBA00022679"/>
    </source>
</evidence>
<dbReference type="AlphaFoldDB" id="A0A8H6I7L2"/>
<dbReference type="Pfam" id="PF13813">
    <property type="entry name" value="MBOAT_2"/>
    <property type="match status" value="1"/>
</dbReference>
<evidence type="ECO:0000313" key="11">
    <source>
        <dbReference type="Proteomes" id="UP000521943"/>
    </source>
</evidence>
<feature type="transmembrane region" description="Helical" evidence="8">
    <location>
        <begin position="353"/>
        <end position="372"/>
    </location>
</feature>
<feature type="transmembrane region" description="Helical" evidence="8">
    <location>
        <begin position="163"/>
        <end position="187"/>
    </location>
</feature>
<sequence>MDWLTELVPPTDTRVPLSLQSFTQLFLPSLLLYYSTAALVIIPNTLYARLALLPVTLWSAWRTGTRLDLAAPYHDERLIYLNQGLTLAISTLGIRAVIWTFQLEPFYKTPDPDAPRPPKQSPFTVDQVARDAFDLCCNLRGIGWNWSKGLRIAKETRPTHSRIAFALSTFQSFVATLLLFDVLHYTVQSFSWSTFGSAAGGTIFDPQLSPIPRYLGSTLITYLAGLTICCGIQLGFYMASFTGVVLFRNDPASWPPIFNAPWLATSLAEFWAQRWHQVFRDLFVSCGSKPLAAVFGRMGTVLGAFLISGLLHVAGLWGMGRGTEFWTVAGYFLMMGVGIVLERVWRNATGHKVGGALGWVWTMLWVVCWGNFMVDAWARKGLIGSVFFPDESRPMYRIERIVSDILQ</sequence>
<evidence type="ECO:0000313" key="10">
    <source>
        <dbReference type="EMBL" id="KAF6760059.1"/>
    </source>
</evidence>
<evidence type="ECO:0000259" key="9">
    <source>
        <dbReference type="Pfam" id="PF13813"/>
    </source>
</evidence>
<keyword evidence="11" id="KW-1185">Reference proteome</keyword>
<dbReference type="InterPro" id="IPR032805">
    <property type="entry name" value="Wax_synthase_dom"/>
</dbReference>
<protein>
    <submittedName>
        <fullName evidence="10">Membrane bound O-acyl transferase family-domain-containing protein</fullName>
    </submittedName>
</protein>
<dbReference type="PANTHER" id="PTHR31595:SF57">
    <property type="entry name" value="OS04G0481900 PROTEIN"/>
    <property type="match status" value="1"/>
</dbReference>
<feature type="transmembrane region" description="Helical" evidence="8">
    <location>
        <begin position="31"/>
        <end position="52"/>
    </location>
</feature>
<dbReference type="InterPro" id="IPR044851">
    <property type="entry name" value="Wax_synthase"/>
</dbReference>
<gene>
    <name evidence="10" type="ORF">DFP72DRAFT_94236</name>
</gene>
<evidence type="ECO:0000256" key="7">
    <source>
        <dbReference type="ARBA" id="ARBA00023136"/>
    </source>
</evidence>
<dbReference type="GO" id="GO:0006629">
    <property type="term" value="P:lipid metabolic process"/>
    <property type="evidence" value="ECO:0007669"/>
    <property type="project" value="InterPro"/>
</dbReference>
<dbReference type="EMBL" id="JACGCI010000013">
    <property type="protein sequence ID" value="KAF6760059.1"/>
    <property type="molecule type" value="Genomic_DNA"/>
</dbReference>
<dbReference type="OrthoDB" id="1077582at2759"/>
<comment type="subcellular location">
    <subcellularLocation>
        <location evidence="1">Membrane</location>
        <topology evidence="1">Multi-pass membrane protein</topology>
    </subcellularLocation>
</comment>
<comment type="similarity">
    <text evidence="3">Belongs to the wax synthase family.</text>
</comment>
<evidence type="ECO:0000256" key="6">
    <source>
        <dbReference type="ARBA" id="ARBA00022989"/>
    </source>
</evidence>
<keyword evidence="7 8" id="KW-0472">Membrane</keyword>
<dbReference type="Proteomes" id="UP000521943">
    <property type="component" value="Unassembled WGS sequence"/>
</dbReference>
<feature type="transmembrane region" description="Helical" evidence="8">
    <location>
        <begin position="219"/>
        <end position="247"/>
    </location>
</feature>
<dbReference type="GO" id="GO:0016020">
    <property type="term" value="C:membrane"/>
    <property type="evidence" value="ECO:0007669"/>
    <property type="project" value="UniProtKB-SubCell"/>
</dbReference>
<reference evidence="10 11" key="1">
    <citation type="submission" date="2020-07" db="EMBL/GenBank/DDBJ databases">
        <title>Comparative genomics of pyrophilous fungi reveals a link between fire events and developmental genes.</title>
        <authorList>
            <consortium name="DOE Joint Genome Institute"/>
            <person name="Steindorff A.S."/>
            <person name="Carver A."/>
            <person name="Calhoun S."/>
            <person name="Stillman K."/>
            <person name="Liu H."/>
            <person name="Lipzen A."/>
            <person name="Pangilinan J."/>
            <person name="Labutti K."/>
            <person name="Bruns T.D."/>
            <person name="Grigoriev I.V."/>
        </authorList>
    </citation>
    <scope>NUCLEOTIDE SEQUENCE [LARGE SCALE GENOMIC DNA]</scope>
    <source>
        <strain evidence="10 11">CBS 144469</strain>
    </source>
</reference>
<keyword evidence="5 8" id="KW-0812">Transmembrane</keyword>